<dbReference type="PROSITE" id="PS51669">
    <property type="entry name" value="4FE4S_MOW_BIS_MGD"/>
    <property type="match status" value="1"/>
</dbReference>
<dbReference type="InterPro" id="IPR006963">
    <property type="entry name" value="Mopterin_OxRdtase_4Fe-4S_dom"/>
</dbReference>
<evidence type="ECO:0000256" key="13">
    <source>
        <dbReference type="ARBA" id="ARBA00022982"/>
    </source>
</evidence>
<keyword evidence="8" id="KW-0285">Flavoprotein</keyword>
<evidence type="ECO:0000256" key="16">
    <source>
        <dbReference type="ARBA" id="ARBA00023014"/>
    </source>
</evidence>
<dbReference type="EMBL" id="JAUDZE010000011">
    <property type="protein sequence ID" value="MDN0015769.1"/>
    <property type="molecule type" value="Genomic_DNA"/>
</dbReference>
<dbReference type="CDD" id="cd06199">
    <property type="entry name" value="SiR"/>
    <property type="match status" value="1"/>
</dbReference>
<dbReference type="Gene3D" id="2.40.40.20">
    <property type="match status" value="1"/>
</dbReference>
<evidence type="ECO:0000256" key="17">
    <source>
        <dbReference type="ARBA" id="ARBA00023063"/>
    </source>
</evidence>
<keyword evidence="9" id="KW-0288">FMN</keyword>
<keyword evidence="12" id="KW-0521">NADP</keyword>
<name>A0ABT7WTD2_9GAMM</name>
<feature type="domain" description="Flavodoxin-like" evidence="19">
    <location>
        <begin position="868"/>
        <end position="1005"/>
    </location>
</feature>
<dbReference type="SUPFAM" id="SSF50692">
    <property type="entry name" value="ADC-like"/>
    <property type="match status" value="1"/>
</dbReference>
<dbReference type="Gene3D" id="2.20.25.90">
    <property type="entry name" value="ADC-like domains"/>
    <property type="match status" value="1"/>
</dbReference>
<evidence type="ECO:0000256" key="11">
    <source>
        <dbReference type="ARBA" id="ARBA00022827"/>
    </source>
</evidence>
<evidence type="ECO:0000256" key="12">
    <source>
        <dbReference type="ARBA" id="ARBA00022857"/>
    </source>
</evidence>
<dbReference type="SUPFAM" id="SSF53706">
    <property type="entry name" value="Formate dehydrogenase/DMSO reductase, domains 1-3"/>
    <property type="match status" value="1"/>
</dbReference>
<evidence type="ECO:0000256" key="7">
    <source>
        <dbReference type="ARBA" id="ARBA00022505"/>
    </source>
</evidence>
<dbReference type="InterPro" id="IPR001094">
    <property type="entry name" value="Flavdoxin-like"/>
</dbReference>
<dbReference type="InterPro" id="IPR050123">
    <property type="entry name" value="Prok_molybdopt-oxidoreductase"/>
</dbReference>
<feature type="region of interest" description="Disordered" evidence="18">
    <location>
        <begin position="1171"/>
        <end position="1191"/>
    </location>
</feature>
<dbReference type="Pfam" id="PF00667">
    <property type="entry name" value="FAD_binding_1"/>
    <property type="match status" value="1"/>
</dbReference>
<accession>A0ABT7WTD2</accession>
<dbReference type="PANTHER" id="PTHR43105">
    <property type="entry name" value="RESPIRATORY NITRATE REDUCTASE"/>
    <property type="match status" value="1"/>
</dbReference>
<dbReference type="Gene3D" id="3.40.50.740">
    <property type="match status" value="1"/>
</dbReference>
<dbReference type="Gene3D" id="2.40.30.10">
    <property type="entry name" value="Translation factors"/>
    <property type="match status" value="1"/>
</dbReference>
<dbReference type="InterPro" id="IPR006656">
    <property type="entry name" value="Mopterin_OxRdtase"/>
</dbReference>
<evidence type="ECO:0000256" key="9">
    <source>
        <dbReference type="ARBA" id="ARBA00022643"/>
    </source>
</evidence>
<comment type="cofactor">
    <cofactor evidence="1">
        <name>FMN</name>
        <dbReference type="ChEBI" id="CHEBI:58210"/>
    </cofactor>
</comment>
<evidence type="ECO:0000313" key="23">
    <source>
        <dbReference type="Proteomes" id="UP001168524"/>
    </source>
</evidence>
<dbReference type="InterPro" id="IPR009010">
    <property type="entry name" value="Asp_de-COase-like_dom_sf"/>
</dbReference>
<comment type="cofactor">
    <cofactor evidence="2">
        <name>Mo-bis(molybdopterin guanine dinucleotide)</name>
        <dbReference type="ChEBI" id="CHEBI:60539"/>
    </cofactor>
</comment>
<keyword evidence="14" id="KW-0560">Oxidoreductase</keyword>
<dbReference type="Gene3D" id="3.40.228.10">
    <property type="entry name" value="Dimethylsulfoxide Reductase, domain 2"/>
    <property type="match status" value="1"/>
</dbReference>
<dbReference type="InterPro" id="IPR006657">
    <property type="entry name" value="MoPterin_dinucl-bd_dom"/>
</dbReference>
<evidence type="ECO:0000256" key="2">
    <source>
        <dbReference type="ARBA" id="ARBA00001942"/>
    </source>
</evidence>
<dbReference type="Gene3D" id="3.40.50.80">
    <property type="entry name" value="Nucleotide-binding domain of ferredoxin-NADP reductase (FNR) module"/>
    <property type="match status" value="1"/>
</dbReference>
<dbReference type="Pfam" id="PF00384">
    <property type="entry name" value="Molybdopterin"/>
    <property type="match status" value="1"/>
</dbReference>
<dbReference type="SUPFAM" id="SSF52343">
    <property type="entry name" value="Ferredoxin reductase-like, C-terminal NADP-linked domain"/>
    <property type="match status" value="1"/>
</dbReference>
<dbReference type="SMART" id="SM00926">
    <property type="entry name" value="Molybdop_Fe4S4"/>
    <property type="match status" value="1"/>
</dbReference>
<keyword evidence="10" id="KW-0479">Metal-binding</keyword>
<evidence type="ECO:0000313" key="22">
    <source>
        <dbReference type="EMBL" id="MDN0015769.1"/>
    </source>
</evidence>
<dbReference type="Gene3D" id="1.20.990.10">
    <property type="entry name" value="NADPH-cytochrome p450 Reductase, Chain A, domain 3"/>
    <property type="match status" value="1"/>
</dbReference>
<dbReference type="CDD" id="cd02791">
    <property type="entry name" value="MopB_CT_Nitrate-R-NapA-like"/>
    <property type="match status" value="1"/>
</dbReference>
<keyword evidence="17" id="KW-0534">Nitrate assimilation</keyword>
<dbReference type="Proteomes" id="UP001168524">
    <property type="component" value="Unassembled WGS sequence"/>
</dbReference>
<dbReference type="PROSITE" id="PS50902">
    <property type="entry name" value="FLAVODOXIN_LIKE"/>
    <property type="match status" value="2"/>
</dbReference>
<feature type="domain" description="4Fe-4S Mo/W bis-MGD-type" evidence="21">
    <location>
        <begin position="2"/>
        <end position="58"/>
    </location>
</feature>
<dbReference type="InterPro" id="IPR017938">
    <property type="entry name" value="Riboflavin_synthase-like_b-brl"/>
</dbReference>
<dbReference type="InterPro" id="IPR027467">
    <property type="entry name" value="MopterinOxRdtase_cofactor_BS"/>
</dbReference>
<keyword evidence="11" id="KW-0274">FAD</keyword>
<dbReference type="Gene3D" id="3.40.50.360">
    <property type="match status" value="2"/>
</dbReference>
<feature type="domain" description="FAD-binding FR-type" evidence="20">
    <location>
        <begin position="1190"/>
        <end position="1406"/>
    </location>
</feature>
<sequence>MAESIKTVCPYCGVGCGMILQVENGQVVKLAGDKQHPTNFGRLCTKGSSADKALRNSGRMEKAYIRKQRQEERVASSMDSVITETAKRFRQIIDRDGPNAVSFYVSGQMSIEAQYLINKLAKGFVGTNNIESNSRLCMASAGSGYKLSLGADGPPGSYKDFDHADVFFVIGANMADCHPILFLRLMDRVKAGAKLIVVDPRRNATADKAHLFMQIKPGTDLILLNGLLHLLWKNNHLDHEFIQDYTEGWEQMPAFLEDYPPEYVAEKTGIDEAKIRQAAQWMGEAQEFMTCWTMGLNQSTHGTWNTNAICNLHLATGKICRLGSGPFSLTGQPNAMGGREMGYMGPGLPGQRSVLIEKDRDFIEELWQVPKGTLTTHLGKGTIDMFEQMKAGAIKACWIICTNPVATVANRSIVIEGLEKAELVITQDAFLDTETNKYADIMLPGALWAEAEGVMINSERNMTLMQKAIDPPGEALPDWQIISRIACEMGYAHAFTYSSASDVFDGICRCSNPKTGYDLRGASHARLRETPLQWPCPPLDTPQGADDRHPIRYLNDGVSQYLLEAEENKPKPRLIFPTERAKGVFFARPHLDPAEMPDTDFPFVLNTGRLQHQWHTMTKTGKIAMLNKLNSGPFIEIHPEDAANLNIKDKQPIEIRSRRGKAVLPAVITDRVLAGNCFAPFHWNDFFGEDLAINAVTNDAIDPISQQPEFKICAVSLAPVAATETLLFADALNQQKPIPQDQSTPANSIAIPEIAQGTEMSQINIFAQMTGIETISTPPLNDAEKIYLTGFMAALQNLPSQSGHLPTLPPNAPISEQGKLWLNGLLAGLYVRAPLDYATSNHATPALTSSDTSALSLPQSTEPAKPKVTLIWASQTGNSETLAENFVQKIKHAGYEVNFQEMSNFSVDQLEKTDHLLCISSTFGDGDAPDNGQNFWNDLNSKEIKLNHVKYSVLALGDPNYDQFCGHGKRLDEKLAALGANPILARSDCDTDFEEKAEQWLNSILAKLNSASTDTEQEAPPEVTLLWASQTGNSETLAESFAEKIKQAGCQVNVQEMNSFSITELNKTQNLLCISSTFGDGDAPDNGQNFWNDLSSKADIKLDHLNYSVLALGDPNYDQFCGHGKKLDQKLAELGASRIFDRIDCATDFQEKAEQWLGTVLGKLAESAKIKAKPSPLKPQKPDLTAPSKASPFQSRLLQNVRLNHEHSNKDIRLFAFDIEDSGISYEAGDALGVWAKNCPELVNELLSVTKLDGDSPVSMVDLKGMTLRQALTERFEIAKPQLNALKLIATKGAYQKLQDLLDYPDKNELKKWLWGKQLVDVLYEFPVKLSVSGLISILAKLQPRLYSIASSPKAYPTQIHLTVSAVRYDYQGNARKGVSSTFLADRAEQGQIGIFVQKSASFHPPADADIPLIMVGPGTGIAPFRGFLQERQALDQPSKNWLFFGEQKSTTDFYYQDELTKFQQDGVLTRLDLAFSRDQEQKIYVQDRMREHGAELWQWLEQGAYFCICGDASRMAKDVDAALKEIIVQHGNQSAEQASEYVASMSRDKRYLRDVY</sequence>
<organism evidence="22 23">
    <name type="scientific">Acinetobacter thutiue</name>
    <dbReference type="NCBI Taxonomy" id="2998078"/>
    <lineage>
        <taxon>Bacteria</taxon>
        <taxon>Pseudomonadati</taxon>
        <taxon>Pseudomonadota</taxon>
        <taxon>Gammaproteobacteria</taxon>
        <taxon>Moraxellales</taxon>
        <taxon>Moraxellaceae</taxon>
        <taxon>Acinetobacter</taxon>
    </lineage>
</organism>
<protein>
    <submittedName>
        <fullName evidence="22">Molybdopterin-dependent oxidoreductase</fullName>
    </submittedName>
</protein>
<dbReference type="InterPro" id="IPR001709">
    <property type="entry name" value="Flavoprot_Pyr_Nucl_cyt_Rdtase"/>
</dbReference>
<dbReference type="Pfam" id="PF04879">
    <property type="entry name" value="Molybdop_Fe4S4"/>
    <property type="match status" value="1"/>
</dbReference>
<dbReference type="Pfam" id="PF00258">
    <property type="entry name" value="Flavodoxin_1"/>
    <property type="match status" value="2"/>
</dbReference>
<dbReference type="InterPro" id="IPR003097">
    <property type="entry name" value="CysJ-like_FAD-binding"/>
</dbReference>
<dbReference type="PROSITE" id="PS00932">
    <property type="entry name" value="MOLYBDOPTERIN_PROK_3"/>
    <property type="match status" value="1"/>
</dbReference>
<comment type="similarity">
    <text evidence="5">Belongs to the prokaryotic molybdopterin-containing oxidoreductase family. NasA/NapA/NarB subfamily.</text>
</comment>
<gene>
    <name evidence="22" type="ORF">QTA56_16230</name>
</gene>
<dbReference type="SUPFAM" id="SSF63380">
    <property type="entry name" value="Riboflavin synthase domain-like"/>
    <property type="match status" value="1"/>
</dbReference>
<keyword evidence="16" id="KW-0411">Iron-sulfur</keyword>
<keyword evidence="23" id="KW-1185">Reference proteome</keyword>
<evidence type="ECO:0000256" key="18">
    <source>
        <dbReference type="SAM" id="MobiDB-lite"/>
    </source>
</evidence>
<keyword evidence="13" id="KW-0249">Electron transport</keyword>
<keyword evidence="7" id="KW-0500">Molybdenum</keyword>
<evidence type="ECO:0000259" key="20">
    <source>
        <dbReference type="PROSITE" id="PS51384"/>
    </source>
</evidence>
<evidence type="ECO:0000256" key="1">
    <source>
        <dbReference type="ARBA" id="ARBA00001917"/>
    </source>
</evidence>
<dbReference type="PANTHER" id="PTHR43105:SF9">
    <property type="entry name" value="NADPH-FE(3+) OXIDOREDUCTASE SUBUNIT ALPHA"/>
    <property type="match status" value="1"/>
</dbReference>
<dbReference type="InterPro" id="IPR001433">
    <property type="entry name" value="OxRdtase_FAD/NAD-bd"/>
</dbReference>
<dbReference type="InterPro" id="IPR008254">
    <property type="entry name" value="Flavodoxin/NO_synth"/>
</dbReference>
<evidence type="ECO:0000259" key="19">
    <source>
        <dbReference type="PROSITE" id="PS50902"/>
    </source>
</evidence>
<keyword evidence="6" id="KW-0004">4Fe-4S</keyword>
<evidence type="ECO:0000259" key="21">
    <source>
        <dbReference type="PROSITE" id="PS51669"/>
    </source>
</evidence>
<evidence type="ECO:0000256" key="4">
    <source>
        <dbReference type="ARBA" id="ARBA00001974"/>
    </source>
</evidence>
<dbReference type="Pfam" id="PF01568">
    <property type="entry name" value="Molydop_binding"/>
    <property type="match status" value="1"/>
</dbReference>
<reference evidence="22" key="1">
    <citation type="submission" date="2023-06" db="EMBL/GenBank/DDBJ databases">
        <title>Two novel species of Acinetobacter isolated from motorbike repairing workshop in Vietnam.</title>
        <authorList>
            <person name="Le N.T.T."/>
        </authorList>
    </citation>
    <scope>NUCLEOTIDE SEQUENCE</scope>
    <source>
        <strain evidence="22">VNH17</strain>
    </source>
</reference>
<evidence type="ECO:0000256" key="15">
    <source>
        <dbReference type="ARBA" id="ARBA00023004"/>
    </source>
</evidence>
<evidence type="ECO:0000256" key="14">
    <source>
        <dbReference type="ARBA" id="ARBA00023002"/>
    </source>
</evidence>
<dbReference type="PRINTS" id="PR00371">
    <property type="entry name" value="FPNCR"/>
</dbReference>
<evidence type="ECO:0000256" key="5">
    <source>
        <dbReference type="ARBA" id="ARBA00008747"/>
    </source>
</evidence>
<dbReference type="InterPro" id="IPR006655">
    <property type="entry name" value="Mopterin_OxRdtase_prok_CS"/>
</dbReference>
<feature type="domain" description="Flavodoxin-like" evidence="19">
    <location>
        <begin position="1023"/>
        <end position="1161"/>
    </location>
</feature>
<dbReference type="InterPro" id="IPR029039">
    <property type="entry name" value="Flavoprotein-like_sf"/>
</dbReference>
<dbReference type="Pfam" id="PF00175">
    <property type="entry name" value="NAD_binding_1"/>
    <property type="match status" value="1"/>
</dbReference>
<dbReference type="CDD" id="cd02754">
    <property type="entry name" value="MopB_Nitrate-R-NapA-like"/>
    <property type="match status" value="1"/>
</dbReference>
<dbReference type="InterPro" id="IPR041957">
    <property type="entry name" value="CT_Nitrate-R-NapA-like"/>
</dbReference>
<dbReference type="RefSeq" id="WP_267982029.1">
    <property type="nucleotide sequence ID" value="NZ_JAPQKF010000011.1"/>
</dbReference>
<comment type="cofactor">
    <cofactor evidence="3">
        <name>[4Fe-4S] cluster</name>
        <dbReference type="ChEBI" id="CHEBI:49883"/>
    </cofactor>
</comment>
<dbReference type="PROSITE" id="PS51384">
    <property type="entry name" value="FAD_FR"/>
    <property type="match status" value="1"/>
</dbReference>
<dbReference type="InterPro" id="IPR023173">
    <property type="entry name" value="NADPH_Cyt_P450_Rdtase_alpha"/>
</dbReference>
<proteinExistence type="inferred from homology"/>
<dbReference type="SUPFAM" id="SSF52218">
    <property type="entry name" value="Flavoproteins"/>
    <property type="match status" value="2"/>
</dbReference>
<evidence type="ECO:0000256" key="8">
    <source>
        <dbReference type="ARBA" id="ARBA00022630"/>
    </source>
</evidence>
<dbReference type="InterPro" id="IPR017927">
    <property type="entry name" value="FAD-bd_FR_type"/>
</dbReference>
<comment type="caution">
    <text evidence="22">The sequence shown here is derived from an EMBL/GenBank/DDBJ whole genome shotgun (WGS) entry which is preliminary data.</text>
</comment>
<evidence type="ECO:0000256" key="3">
    <source>
        <dbReference type="ARBA" id="ARBA00001966"/>
    </source>
</evidence>
<dbReference type="PRINTS" id="PR00369">
    <property type="entry name" value="FLAVODOXIN"/>
</dbReference>
<keyword evidence="13" id="KW-0813">Transport</keyword>
<dbReference type="PROSITE" id="PS00551">
    <property type="entry name" value="MOLYBDOPTERIN_PROK_1"/>
    <property type="match status" value="1"/>
</dbReference>
<evidence type="ECO:0000256" key="10">
    <source>
        <dbReference type="ARBA" id="ARBA00022723"/>
    </source>
</evidence>
<keyword evidence="15" id="KW-0408">Iron</keyword>
<evidence type="ECO:0000256" key="6">
    <source>
        <dbReference type="ARBA" id="ARBA00022485"/>
    </source>
</evidence>
<dbReference type="InterPro" id="IPR039261">
    <property type="entry name" value="FNR_nucleotide-bd"/>
</dbReference>
<comment type="cofactor">
    <cofactor evidence="4">
        <name>FAD</name>
        <dbReference type="ChEBI" id="CHEBI:57692"/>
    </cofactor>
</comment>